<feature type="chain" id="PRO_5002684824" description="Oocyst wall protein COWP" evidence="1">
    <location>
        <begin position="20"/>
        <end position="462"/>
    </location>
</feature>
<evidence type="ECO:0008006" key="3">
    <source>
        <dbReference type="Google" id="ProtNLM"/>
    </source>
</evidence>
<proteinExistence type="evidence at transcript level"/>
<keyword evidence="1" id="KW-0732">Signal</keyword>
<reference evidence="2" key="1">
    <citation type="submission" date="2007-04" db="EMBL/GenBank/DDBJ databases">
        <title>The full-length cDNA sequences of Eimeria tenella BW3-F04 clone.</title>
        <authorList>
            <person name="Han H."/>
            <person name="Huang B."/>
            <person name="Lin J."/>
            <person name="Zhao Q."/>
            <person name="Dong H."/>
            <person name="Jiang L."/>
        </authorList>
    </citation>
    <scope>NUCLEOTIDE SEQUENCE</scope>
</reference>
<name>A5JNY6_EIMTE</name>
<organism evidence="2">
    <name type="scientific">Eimeria tenella</name>
    <name type="common">Coccidian parasite</name>
    <dbReference type="NCBI Taxonomy" id="5802"/>
    <lineage>
        <taxon>Eukaryota</taxon>
        <taxon>Sar</taxon>
        <taxon>Alveolata</taxon>
        <taxon>Apicomplexa</taxon>
        <taxon>Conoidasida</taxon>
        <taxon>Coccidia</taxon>
        <taxon>Eucoccidiorida</taxon>
        <taxon>Eimeriorina</taxon>
        <taxon>Eimeriidae</taxon>
        <taxon>Eimeria</taxon>
    </lineage>
</organism>
<evidence type="ECO:0000313" key="2">
    <source>
        <dbReference type="EMBL" id="ABQ41429.1"/>
    </source>
</evidence>
<dbReference type="AlphaFoldDB" id="A5JNY6"/>
<feature type="signal peptide" evidence="1">
    <location>
        <begin position="1"/>
        <end position="19"/>
    </location>
</feature>
<dbReference type="VEuPathDB" id="ToxoDB:ETH2_0707400"/>
<evidence type="ECO:0000256" key="1">
    <source>
        <dbReference type="SAM" id="SignalP"/>
    </source>
</evidence>
<protein>
    <recommendedName>
        <fullName evidence="3">Oocyst wall protein COWP</fullName>
    </recommendedName>
</protein>
<dbReference type="EMBL" id="EF552213">
    <property type="protein sequence ID" value="ABQ41429.1"/>
    <property type="molecule type" value="mRNA"/>
</dbReference>
<dbReference type="VEuPathDB" id="ToxoDB:ETH_00025735"/>
<accession>A5JNY6</accession>
<sequence length="462" mass="50140">MRNYIIAIALFCSATGSRSLPAGDNAAADGFAETLLRKLKVMPPAKCTCQDGFTLIDGTCTRSIETDPQEVCHIGSMVEGLCVMPAEAVMQCPEEYITACTKKDLAQSPCCAKSQTAEKIAHCRDGTEFHEGHCTRVLTHQPVVECPVGFGLSHEGLLCVKEEIGQPTPVCAPPDALSAEGDSCITTVEQGFEYVCPDEFECIASTHKKKKYSPLCSACARTTEAPPHCGCPEGQIAVEGFCYDAETYALCQNRRVPPRKQAPSKKQPVAYPSKDIPEPEIDCKPIGPIICDCDRPFSLECAGEVCRCLHREVLPVTPICRGQLDEGGNCIALAQKRPMYTCAEGFTCDVIDKKGQCRCTRMLTAEPTSRCLVGEPHGHKCIEVVKEEKIFDCPPGYIETCCEDRCTCTKTHLAMRQVKCEEGAVSIQGDCAFVSKPSAGCYEGMLRGVKCIQDFMVPPLCG</sequence>